<evidence type="ECO:0000256" key="2">
    <source>
        <dbReference type="ARBA" id="ARBA00022603"/>
    </source>
</evidence>
<feature type="binding site" evidence="6 7">
    <location>
        <position position="105"/>
    </location>
    <ligand>
        <name>S-adenosyl-L-methionine</name>
        <dbReference type="ChEBI" id="CHEBI:59789"/>
    </ligand>
</feature>
<comment type="catalytic activity">
    <reaction evidence="6">
        <text>5-carboxymethylaminomethyluridine(34) in tRNA(Leu) + S-adenosyl-L-methionine = 5-carboxymethylaminomethyl-2'-O-methyluridine(34) in tRNA(Leu) + S-adenosyl-L-homocysteine + H(+)</text>
        <dbReference type="Rhea" id="RHEA:43088"/>
        <dbReference type="Rhea" id="RHEA-COMP:10333"/>
        <dbReference type="Rhea" id="RHEA-COMP:10334"/>
        <dbReference type="ChEBI" id="CHEBI:15378"/>
        <dbReference type="ChEBI" id="CHEBI:57856"/>
        <dbReference type="ChEBI" id="CHEBI:59789"/>
        <dbReference type="ChEBI" id="CHEBI:74508"/>
        <dbReference type="ChEBI" id="CHEBI:74511"/>
        <dbReference type="EC" id="2.1.1.207"/>
    </reaction>
</comment>
<evidence type="ECO:0000313" key="9">
    <source>
        <dbReference type="EMBL" id="AMD90646.1"/>
    </source>
</evidence>
<name>A0A109W4M5_9BACT</name>
<gene>
    <name evidence="9" type="ORF">AXF13_11240</name>
</gene>
<evidence type="ECO:0000313" key="10">
    <source>
        <dbReference type="Proteomes" id="UP000069241"/>
    </source>
</evidence>
<dbReference type="HAMAP" id="MF_01885">
    <property type="entry name" value="tRNA_methyltr_TrmL"/>
    <property type="match status" value="1"/>
</dbReference>
<dbReference type="GO" id="GO:0003723">
    <property type="term" value="F:RNA binding"/>
    <property type="evidence" value="ECO:0007669"/>
    <property type="project" value="InterPro"/>
</dbReference>
<dbReference type="STRING" id="44742.AXF13_11240"/>
<dbReference type="KEGG" id="dfi:AXF13_11240"/>
<feature type="binding site" evidence="6 7">
    <location>
        <position position="125"/>
    </location>
    <ligand>
        <name>S-adenosyl-L-methionine</name>
        <dbReference type="ChEBI" id="CHEBI:59789"/>
    </ligand>
</feature>
<keyword evidence="10" id="KW-1185">Reference proteome</keyword>
<dbReference type="SUPFAM" id="SSF75217">
    <property type="entry name" value="alpha/beta knot"/>
    <property type="match status" value="1"/>
</dbReference>
<dbReference type="InterPro" id="IPR029028">
    <property type="entry name" value="Alpha/beta_knot_MTases"/>
</dbReference>
<organism evidence="9 10">
    <name type="scientific">Desulfovibrio fairfieldensis</name>
    <dbReference type="NCBI Taxonomy" id="44742"/>
    <lineage>
        <taxon>Bacteria</taxon>
        <taxon>Pseudomonadati</taxon>
        <taxon>Thermodesulfobacteriota</taxon>
        <taxon>Desulfovibrionia</taxon>
        <taxon>Desulfovibrionales</taxon>
        <taxon>Desulfovibrionaceae</taxon>
        <taxon>Desulfovibrio</taxon>
    </lineage>
</organism>
<feature type="domain" description="tRNA/rRNA methyltransferase SpoU type" evidence="8">
    <location>
        <begin position="2"/>
        <end position="146"/>
    </location>
</feature>
<protein>
    <recommendedName>
        <fullName evidence="6">Putative tRNA (cytidine(34)-2'-O)-methyltransferase</fullName>
        <ecNumber evidence="6">2.1.1.207</ecNumber>
    </recommendedName>
    <alternativeName>
        <fullName evidence="6">tRNA (cytidine/uridine-2'-O-)-methyltransferase</fullName>
    </alternativeName>
</protein>
<evidence type="ECO:0000256" key="4">
    <source>
        <dbReference type="ARBA" id="ARBA00022691"/>
    </source>
</evidence>
<comment type="function">
    <text evidence="6">Could methylate the ribose at the nucleotide 34 wobble position in tRNA.</text>
</comment>
<evidence type="ECO:0000256" key="6">
    <source>
        <dbReference type="HAMAP-Rule" id="MF_01885"/>
    </source>
</evidence>
<dbReference type="Proteomes" id="UP000069241">
    <property type="component" value="Chromosome"/>
</dbReference>
<dbReference type="InterPro" id="IPR016914">
    <property type="entry name" value="TrmL"/>
</dbReference>
<dbReference type="InterPro" id="IPR029026">
    <property type="entry name" value="tRNA_m1G_MTases_N"/>
</dbReference>
<dbReference type="Gene3D" id="3.40.1280.10">
    <property type="match status" value="1"/>
</dbReference>
<dbReference type="CDD" id="cd18094">
    <property type="entry name" value="SpoU-like_TrmL"/>
    <property type="match status" value="1"/>
</dbReference>
<sequence length="159" mass="17829">MRIVLFEPEIPPNTGNVARLCAATGTELHLIEPLGFKLENRYLKRAGLDYWPNVRLFTWPDWRAFAQRPGRPAAERWVMTSAKSRHGSAPVQHFAFQPEDSLIFGPETRGLPPEMLDASPHHVRIPMREGGVRSLNLSTSAGIVLYMALAASGLLEQWT</sequence>
<dbReference type="InterPro" id="IPR001537">
    <property type="entry name" value="SpoU_MeTrfase"/>
</dbReference>
<comment type="catalytic activity">
    <reaction evidence="6">
        <text>cytidine(34) in tRNA + S-adenosyl-L-methionine = 2'-O-methylcytidine(34) in tRNA + S-adenosyl-L-homocysteine + H(+)</text>
        <dbReference type="Rhea" id="RHEA:43084"/>
        <dbReference type="Rhea" id="RHEA-COMP:10331"/>
        <dbReference type="Rhea" id="RHEA-COMP:10332"/>
        <dbReference type="ChEBI" id="CHEBI:15378"/>
        <dbReference type="ChEBI" id="CHEBI:57856"/>
        <dbReference type="ChEBI" id="CHEBI:59789"/>
        <dbReference type="ChEBI" id="CHEBI:74495"/>
        <dbReference type="ChEBI" id="CHEBI:82748"/>
        <dbReference type="EC" id="2.1.1.207"/>
    </reaction>
</comment>
<keyword evidence="2 6" id="KW-0489">Methyltransferase</keyword>
<keyword evidence="1 6" id="KW-0963">Cytoplasm</keyword>
<dbReference type="PANTHER" id="PTHR42971:SF1">
    <property type="entry name" value="TRNA (CYTIDINE(34)-2'-O)-METHYLTRANSFERASE"/>
    <property type="match status" value="1"/>
</dbReference>
<dbReference type="PIRSF" id="PIRSF029256">
    <property type="entry name" value="SpoU_TrmH_prd"/>
    <property type="match status" value="1"/>
</dbReference>
<comment type="subcellular location">
    <subcellularLocation>
        <location evidence="6">Cytoplasm</location>
    </subcellularLocation>
</comment>
<evidence type="ECO:0000256" key="1">
    <source>
        <dbReference type="ARBA" id="ARBA00022490"/>
    </source>
</evidence>
<dbReference type="Pfam" id="PF00588">
    <property type="entry name" value="SpoU_methylase"/>
    <property type="match status" value="1"/>
</dbReference>
<dbReference type="PANTHER" id="PTHR42971">
    <property type="entry name" value="TRNA (CYTIDINE(34)-2'-O)-METHYLTRANSFERASE"/>
    <property type="match status" value="1"/>
</dbReference>
<dbReference type="AlphaFoldDB" id="A0A109W4M5"/>
<evidence type="ECO:0000259" key="8">
    <source>
        <dbReference type="Pfam" id="PF00588"/>
    </source>
</evidence>
<keyword evidence="3 6" id="KW-0808">Transferase</keyword>
<feature type="binding site" evidence="6">
    <location>
        <position position="79"/>
    </location>
    <ligand>
        <name>S-adenosyl-L-methionine</name>
        <dbReference type="ChEBI" id="CHEBI:59789"/>
    </ligand>
</feature>
<dbReference type="EMBL" id="CP014229">
    <property type="protein sequence ID" value="AMD90646.1"/>
    <property type="molecule type" value="Genomic_DNA"/>
</dbReference>
<feature type="binding site" evidence="6 7">
    <location>
        <position position="134"/>
    </location>
    <ligand>
        <name>S-adenosyl-L-methionine</name>
        <dbReference type="ChEBI" id="CHEBI:59789"/>
    </ligand>
</feature>
<comment type="similarity">
    <text evidence="6">Belongs to the class IV-like SAM-binding methyltransferase superfamily. RNA methyltransferase TrmH family. TrmL subfamily.</text>
</comment>
<reference evidence="10" key="1">
    <citation type="submission" date="2016-02" db="EMBL/GenBank/DDBJ databases">
        <authorList>
            <person name="Holder M.E."/>
            <person name="Ajami N.J."/>
            <person name="Petrosino J.F."/>
        </authorList>
    </citation>
    <scope>NUCLEOTIDE SEQUENCE [LARGE SCALE GENOMIC DNA]</scope>
    <source>
        <strain evidence="10">CCUG 45958</strain>
    </source>
</reference>
<evidence type="ECO:0000256" key="7">
    <source>
        <dbReference type="PIRSR" id="PIRSR029256-1"/>
    </source>
</evidence>
<evidence type="ECO:0000256" key="3">
    <source>
        <dbReference type="ARBA" id="ARBA00022679"/>
    </source>
</evidence>
<dbReference type="GO" id="GO:0005737">
    <property type="term" value="C:cytoplasm"/>
    <property type="evidence" value="ECO:0007669"/>
    <property type="project" value="UniProtKB-SubCell"/>
</dbReference>
<keyword evidence="5 6" id="KW-0819">tRNA processing</keyword>
<dbReference type="GO" id="GO:0141102">
    <property type="term" value="F:tRNA (5-carboxymethylaminomethyluridine(34)-2'-O)-methyltransferase activity"/>
    <property type="evidence" value="ECO:0007669"/>
    <property type="project" value="RHEA"/>
</dbReference>
<dbReference type="GO" id="GO:0141098">
    <property type="term" value="F:tRNA (cytidine(34)-2'-O)-methyltransferase activity"/>
    <property type="evidence" value="ECO:0007669"/>
    <property type="project" value="RHEA"/>
</dbReference>
<proteinExistence type="inferred from homology"/>
<accession>A0A109W4M5</accession>
<dbReference type="GO" id="GO:0002130">
    <property type="term" value="P:wobble position ribose methylation"/>
    <property type="evidence" value="ECO:0007669"/>
    <property type="project" value="TreeGrafter"/>
</dbReference>
<dbReference type="RefSeq" id="WP_062253326.1">
    <property type="nucleotide sequence ID" value="NZ_CP014229.1"/>
</dbReference>
<dbReference type="EC" id="2.1.1.207" evidence="6"/>
<evidence type="ECO:0000256" key="5">
    <source>
        <dbReference type="ARBA" id="ARBA00022694"/>
    </source>
</evidence>
<keyword evidence="4 6" id="KW-0949">S-adenosyl-L-methionine</keyword>